<protein>
    <submittedName>
        <fullName evidence="2">NADPH:quinone reductase-like Zn-dependent oxidoreductase</fullName>
    </submittedName>
</protein>
<dbReference type="Gene3D" id="3.90.180.10">
    <property type="entry name" value="Medium-chain alcohol dehydrogenases, catalytic domain"/>
    <property type="match status" value="1"/>
</dbReference>
<dbReference type="InterPro" id="IPR036291">
    <property type="entry name" value="NAD(P)-bd_dom_sf"/>
</dbReference>
<dbReference type="Gene3D" id="3.40.50.720">
    <property type="entry name" value="NAD(P)-binding Rossmann-like Domain"/>
    <property type="match status" value="1"/>
</dbReference>
<dbReference type="SUPFAM" id="SSF51735">
    <property type="entry name" value="NAD(P)-binding Rossmann-fold domains"/>
    <property type="match status" value="1"/>
</dbReference>
<sequence>MTRRVVRCTVMAHRVIIATPIRNTLGDLMPTNTAAWLPAPRADLVVGPAAMHEPGPGELLLRNRAVAVNPLDDVKQRTGNLMYRWLPSPAVLGEDVAGEVVAVGSGVRRFAVGDRVVAYAVGMERDRRHIAEGGFQQFTVVRADLAAPIPEGLRDEDAVVLPLGISTAATALFQRDHLALPHPSEHPIPTGTTVVVWGGATSVGSNAIQLAVASGHRVATTASPHNHDRMRELGADLVFDYRSPTVVADLVSALRGSSVVGVLAVGTGSAEPAVAVAAATGARRVALASPSVSFGSLPRRAGPSLTFVRTMTRLVAANVALQVRARRAGISARYVWGSSLMTNEVGPMLWEGYLPGALADGRHVCAPAPEVVGDGLEAIQPALDRLHSGVSARKLVVRL</sequence>
<dbReference type="Pfam" id="PF08240">
    <property type="entry name" value="ADH_N"/>
    <property type="match status" value="1"/>
</dbReference>
<dbReference type="InterPro" id="IPR047122">
    <property type="entry name" value="Trans-enoyl_RdTase-like"/>
</dbReference>
<dbReference type="SMART" id="SM00829">
    <property type="entry name" value="PKS_ER"/>
    <property type="match status" value="1"/>
</dbReference>
<comment type="caution">
    <text evidence="2">The sequence shown here is derived from an EMBL/GenBank/DDBJ whole genome shotgun (WGS) entry which is preliminary data.</text>
</comment>
<proteinExistence type="predicted"/>
<gene>
    <name evidence="2" type="ORF">EDD42_3548</name>
</gene>
<dbReference type="GO" id="GO:0016651">
    <property type="term" value="F:oxidoreductase activity, acting on NAD(P)H"/>
    <property type="evidence" value="ECO:0007669"/>
    <property type="project" value="InterPro"/>
</dbReference>
<reference evidence="2 3" key="1">
    <citation type="submission" date="2018-11" db="EMBL/GenBank/DDBJ databases">
        <title>Sequencing the genomes of 1000 actinobacteria strains.</title>
        <authorList>
            <person name="Klenk H.-P."/>
        </authorList>
    </citation>
    <scope>NUCLEOTIDE SEQUENCE [LARGE SCALE GENOMIC DNA]</scope>
    <source>
        <strain evidence="2 3">DSM 14012</strain>
    </source>
</reference>
<dbReference type="InterPro" id="IPR011032">
    <property type="entry name" value="GroES-like_sf"/>
</dbReference>
<dbReference type="EMBL" id="RKHL01000001">
    <property type="protein sequence ID" value="ROR83437.1"/>
    <property type="molecule type" value="Genomic_DNA"/>
</dbReference>
<evidence type="ECO:0000313" key="3">
    <source>
        <dbReference type="Proteomes" id="UP000266915"/>
    </source>
</evidence>
<evidence type="ECO:0000313" key="2">
    <source>
        <dbReference type="EMBL" id="ROR83437.1"/>
    </source>
</evidence>
<name>A0A3N2C7K2_9MICO</name>
<dbReference type="AlphaFoldDB" id="A0A3N2C7K2"/>
<accession>A0A3N2C7K2</accession>
<dbReference type="SUPFAM" id="SSF50129">
    <property type="entry name" value="GroES-like"/>
    <property type="match status" value="1"/>
</dbReference>
<dbReference type="PANTHER" id="PTHR45348">
    <property type="entry name" value="HYPOTHETICAL OXIDOREDUCTASE (EUROFUNG)"/>
    <property type="match status" value="1"/>
</dbReference>
<feature type="domain" description="Enoyl reductase (ER)" evidence="1">
    <location>
        <begin position="39"/>
        <end position="397"/>
    </location>
</feature>
<dbReference type="PANTHER" id="PTHR45348:SF2">
    <property type="entry name" value="ZINC-TYPE ALCOHOL DEHYDROGENASE-LIKE PROTEIN C2E1P3.01"/>
    <property type="match status" value="1"/>
</dbReference>
<evidence type="ECO:0000259" key="1">
    <source>
        <dbReference type="SMART" id="SM00829"/>
    </source>
</evidence>
<dbReference type="InterPro" id="IPR013154">
    <property type="entry name" value="ADH-like_N"/>
</dbReference>
<dbReference type="Proteomes" id="UP000266915">
    <property type="component" value="Unassembled WGS sequence"/>
</dbReference>
<keyword evidence="3" id="KW-1185">Reference proteome</keyword>
<dbReference type="CDD" id="cd08249">
    <property type="entry name" value="enoyl_reductase_like"/>
    <property type="match status" value="1"/>
</dbReference>
<dbReference type="InterPro" id="IPR020843">
    <property type="entry name" value="ER"/>
</dbReference>
<organism evidence="2 3">
    <name type="scientific">Plantibacter flavus</name>
    <dbReference type="NCBI Taxonomy" id="150123"/>
    <lineage>
        <taxon>Bacteria</taxon>
        <taxon>Bacillati</taxon>
        <taxon>Actinomycetota</taxon>
        <taxon>Actinomycetes</taxon>
        <taxon>Micrococcales</taxon>
        <taxon>Microbacteriaceae</taxon>
        <taxon>Plantibacter</taxon>
    </lineage>
</organism>